<gene>
    <name evidence="1" type="ORF">UFOVP724_51</name>
</gene>
<organism evidence="1">
    <name type="scientific">uncultured Caudovirales phage</name>
    <dbReference type="NCBI Taxonomy" id="2100421"/>
    <lineage>
        <taxon>Viruses</taxon>
        <taxon>Duplodnaviria</taxon>
        <taxon>Heunggongvirae</taxon>
        <taxon>Uroviricota</taxon>
        <taxon>Caudoviricetes</taxon>
        <taxon>Peduoviridae</taxon>
        <taxon>Maltschvirus</taxon>
        <taxon>Maltschvirus maltsch</taxon>
    </lineage>
</organism>
<reference evidence="1" key="1">
    <citation type="submission" date="2020-04" db="EMBL/GenBank/DDBJ databases">
        <authorList>
            <person name="Chiriac C."/>
            <person name="Salcher M."/>
            <person name="Ghai R."/>
            <person name="Kavagutti S V."/>
        </authorList>
    </citation>
    <scope>NUCLEOTIDE SEQUENCE</scope>
</reference>
<accession>A0A6J5NME3</accession>
<protein>
    <submittedName>
        <fullName evidence="1">Uncharacterized protein</fullName>
    </submittedName>
</protein>
<proteinExistence type="predicted"/>
<sequence>MRRDPFGDWRRPWVYWGIVNTRKLVKMKEYPEMARYERLAGEIASILQIKNAAYGNAFAKTTEILKLLYPNGIPLTSYDDVHVIVRVLDKLSRIAQNNDPLGEDPWSDICGYSILAQVQREKKRYDSKKDKESDS</sequence>
<evidence type="ECO:0000313" key="1">
    <source>
        <dbReference type="EMBL" id="CAB4160033.1"/>
    </source>
</evidence>
<dbReference type="EMBL" id="LR796696">
    <property type="protein sequence ID" value="CAB4160033.1"/>
    <property type="molecule type" value="Genomic_DNA"/>
</dbReference>
<name>A0A6J5NME3_9CAUD</name>